<evidence type="ECO:0000256" key="1">
    <source>
        <dbReference type="SAM" id="Phobius"/>
    </source>
</evidence>
<keyword evidence="1" id="KW-0472">Membrane</keyword>
<dbReference type="EMBL" id="DACTCB010000011">
    <property type="protein sequence ID" value="HAT4308365.1"/>
    <property type="molecule type" value="Genomic_DNA"/>
</dbReference>
<keyword evidence="1" id="KW-0812">Transmembrane</keyword>
<reference evidence="2" key="1">
    <citation type="journal article" date="2018" name="Genome Biol.">
        <title>SKESA: strategic k-mer extension for scrupulous assemblies.</title>
        <authorList>
            <person name="Souvorov A."/>
            <person name="Agarwala R."/>
            <person name="Lipman D.J."/>
        </authorList>
    </citation>
    <scope>NUCLEOTIDE SEQUENCE</scope>
    <source>
        <strain evidence="2">C8</strain>
    </source>
</reference>
<evidence type="ECO:0000313" key="2">
    <source>
        <dbReference type="EMBL" id="HAT4308365.1"/>
    </source>
</evidence>
<dbReference type="RefSeq" id="WP_004456522.1">
    <property type="nucleotide sequence ID" value="NZ_CATNXJ010000012.1"/>
</dbReference>
<comment type="caution">
    <text evidence="2">The sequence shown here is derived from an EMBL/GenBank/DDBJ whole genome shotgun (WGS) entry which is preliminary data.</text>
</comment>
<feature type="transmembrane region" description="Helical" evidence="1">
    <location>
        <begin position="39"/>
        <end position="63"/>
    </location>
</feature>
<reference evidence="2" key="2">
    <citation type="submission" date="2020-07" db="EMBL/GenBank/DDBJ databases">
        <authorList>
            <consortium name="NCBI Pathogen Detection Project"/>
        </authorList>
    </citation>
    <scope>NUCLEOTIDE SEQUENCE</scope>
    <source>
        <strain evidence="2">C8</strain>
    </source>
</reference>
<dbReference type="AlphaFoldDB" id="A0A8H9QY49"/>
<accession>A0A8H9QY49</accession>
<keyword evidence="1" id="KW-1133">Transmembrane helix</keyword>
<dbReference type="Proteomes" id="UP000859547">
    <property type="component" value="Unassembled WGS sequence"/>
</dbReference>
<proteinExistence type="predicted"/>
<organism evidence="2">
    <name type="scientific">Clostridium perfringens</name>
    <dbReference type="NCBI Taxonomy" id="1502"/>
    <lineage>
        <taxon>Bacteria</taxon>
        <taxon>Bacillati</taxon>
        <taxon>Bacillota</taxon>
        <taxon>Clostridia</taxon>
        <taxon>Eubacteriales</taxon>
        <taxon>Clostridiaceae</taxon>
        <taxon>Clostridium</taxon>
    </lineage>
</organism>
<feature type="transmembrane region" description="Helical" evidence="1">
    <location>
        <begin position="75"/>
        <end position="93"/>
    </location>
</feature>
<protein>
    <submittedName>
        <fullName evidence="2">Uncharacterized protein</fullName>
    </submittedName>
</protein>
<name>A0A8H9QY49_CLOPF</name>
<gene>
    <name evidence="2" type="ORF">I9080_002176</name>
</gene>
<feature type="transmembrane region" description="Helical" evidence="1">
    <location>
        <begin position="12"/>
        <end position="33"/>
    </location>
</feature>
<sequence length="94" mass="10303">MNNIKDKLLKSAIVFTFLLSLKLIVVVVAGSLATKGINFLFYGAIVIAIFLLLIQILGIITNIFNKNSNCVEFNIDYIVNLLLIATGSFIIALI</sequence>